<proteinExistence type="predicted"/>
<evidence type="ECO:0000256" key="1">
    <source>
        <dbReference type="SAM" id="SignalP"/>
    </source>
</evidence>
<dbReference type="CDD" id="cd22827">
    <property type="entry name" value="Gal_Rha_Lectin_SUL-I-like"/>
    <property type="match status" value="1"/>
</dbReference>
<comment type="caution">
    <text evidence="3">The sequence shown here is derived from an EMBL/GenBank/DDBJ whole genome shotgun (WGS) entry which is preliminary data.</text>
</comment>
<sequence length="116" mass="12526">MVLRTIILVFVIACLCLDKGEADTIICEGKSAKLFCATGVIKISSAVYGRTRGSEVCPSREITVTNCRSPTSTAKAKILCNGKESCTLIASNSVFGDPCRNNYKYLQVKHTCGQLK</sequence>
<accession>A0A9D4QK39</accession>
<feature type="signal peptide" evidence="1">
    <location>
        <begin position="1"/>
        <end position="22"/>
    </location>
</feature>
<dbReference type="AlphaFoldDB" id="A0A9D4QK39"/>
<dbReference type="PANTHER" id="PTHR46780">
    <property type="entry name" value="PROTEIN EVA-1"/>
    <property type="match status" value="1"/>
</dbReference>
<dbReference type="InterPro" id="IPR000922">
    <property type="entry name" value="Lectin_gal-bd_dom"/>
</dbReference>
<evidence type="ECO:0000259" key="2">
    <source>
        <dbReference type="PROSITE" id="PS50228"/>
    </source>
</evidence>
<protein>
    <recommendedName>
        <fullName evidence="2">SUEL-type lectin domain-containing protein</fullName>
    </recommendedName>
</protein>
<dbReference type="Proteomes" id="UP000828390">
    <property type="component" value="Unassembled WGS sequence"/>
</dbReference>
<reference evidence="3" key="2">
    <citation type="submission" date="2020-11" db="EMBL/GenBank/DDBJ databases">
        <authorList>
            <person name="McCartney M.A."/>
            <person name="Auch B."/>
            <person name="Kono T."/>
            <person name="Mallez S."/>
            <person name="Becker A."/>
            <person name="Gohl D.M."/>
            <person name="Silverstein K.A.T."/>
            <person name="Koren S."/>
            <person name="Bechman K.B."/>
            <person name="Herman A."/>
            <person name="Abrahante J.E."/>
            <person name="Garbe J."/>
        </authorList>
    </citation>
    <scope>NUCLEOTIDE SEQUENCE</scope>
    <source>
        <strain evidence="3">Duluth1</strain>
        <tissue evidence="3">Whole animal</tissue>
    </source>
</reference>
<evidence type="ECO:0000313" key="4">
    <source>
        <dbReference type="Proteomes" id="UP000828390"/>
    </source>
</evidence>
<dbReference type="Pfam" id="PF02140">
    <property type="entry name" value="SUEL_Lectin"/>
    <property type="match status" value="1"/>
</dbReference>
<dbReference type="PROSITE" id="PS50228">
    <property type="entry name" value="SUEL_LECTIN"/>
    <property type="match status" value="1"/>
</dbReference>
<evidence type="ECO:0000313" key="3">
    <source>
        <dbReference type="EMBL" id="KAH3833237.1"/>
    </source>
</evidence>
<gene>
    <name evidence="3" type="ORF">DPMN_106541</name>
</gene>
<feature type="domain" description="SUEL-type lectin" evidence="2">
    <location>
        <begin position="26"/>
        <end position="113"/>
    </location>
</feature>
<feature type="chain" id="PRO_5038460918" description="SUEL-type lectin domain-containing protein" evidence="1">
    <location>
        <begin position="23"/>
        <end position="116"/>
    </location>
</feature>
<keyword evidence="1" id="KW-0732">Signal</keyword>
<dbReference type="EMBL" id="JAIWYP010000004">
    <property type="protein sequence ID" value="KAH3833237.1"/>
    <property type="molecule type" value="Genomic_DNA"/>
</dbReference>
<dbReference type="GO" id="GO:0030246">
    <property type="term" value="F:carbohydrate binding"/>
    <property type="evidence" value="ECO:0007669"/>
    <property type="project" value="InterPro"/>
</dbReference>
<organism evidence="3 4">
    <name type="scientific">Dreissena polymorpha</name>
    <name type="common">Zebra mussel</name>
    <name type="synonym">Mytilus polymorpha</name>
    <dbReference type="NCBI Taxonomy" id="45954"/>
    <lineage>
        <taxon>Eukaryota</taxon>
        <taxon>Metazoa</taxon>
        <taxon>Spiralia</taxon>
        <taxon>Lophotrochozoa</taxon>
        <taxon>Mollusca</taxon>
        <taxon>Bivalvia</taxon>
        <taxon>Autobranchia</taxon>
        <taxon>Heteroconchia</taxon>
        <taxon>Euheterodonta</taxon>
        <taxon>Imparidentia</taxon>
        <taxon>Neoheterodontei</taxon>
        <taxon>Myida</taxon>
        <taxon>Dreissenoidea</taxon>
        <taxon>Dreissenidae</taxon>
        <taxon>Dreissena</taxon>
    </lineage>
</organism>
<dbReference type="InterPro" id="IPR043159">
    <property type="entry name" value="Lectin_gal-bd_sf"/>
</dbReference>
<dbReference type="Gene3D" id="2.60.120.740">
    <property type="match status" value="1"/>
</dbReference>
<name>A0A9D4QK39_DREPO</name>
<reference evidence="3" key="1">
    <citation type="journal article" date="2019" name="bioRxiv">
        <title>The Genome of the Zebra Mussel, Dreissena polymorpha: A Resource for Invasive Species Research.</title>
        <authorList>
            <person name="McCartney M.A."/>
            <person name="Auch B."/>
            <person name="Kono T."/>
            <person name="Mallez S."/>
            <person name="Zhang Y."/>
            <person name="Obille A."/>
            <person name="Becker A."/>
            <person name="Abrahante J.E."/>
            <person name="Garbe J."/>
            <person name="Badalamenti J.P."/>
            <person name="Herman A."/>
            <person name="Mangelson H."/>
            <person name="Liachko I."/>
            <person name="Sullivan S."/>
            <person name="Sone E.D."/>
            <person name="Koren S."/>
            <person name="Silverstein K.A.T."/>
            <person name="Beckman K.B."/>
            <person name="Gohl D.M."/>
        </authorList>
    </citation>
    <scope>NUCLEOTIDE SEQUENCE</scope>
    <source>
        <strain evidence="3">Duluth1</strain>
        <tissue evidence="3">Whole animal</tissue>
    </source>
</reference>
<keyword evidence="4" id="KW-1185">Reference proteome</keyword>